<feature type="region of interest" description="Disordered" evidence="1">
    <location>
        <begin position="1"/>
        <end position="42"/>
    </location>
</feature>
<sequence>MNHIVAIDATHLKARDQAPPKEEKSKPEPRKCRRKSKEEREQ</sequence>
<dbReference type="Proteomes" id="UP001519345">
    <property type="component" value="Unassembled WGS sequence"/>
</dbReference>
<gene>
    <name evidence="2" type="ORF">J2Z83_003878</name>
</gene>
<accession>A0ABS4ILG5</accession>
<reference evidence="2 3" key="1">
    <citation type="submission" date="2021-03" db="EMBL/GenBank/DDBJ databases">
        <title>Genomic Encyclopedia of Type Strains, Phase IV (KMG-IV): sequencing the most valuable type-strain genomes for metagenomic binning, comparative biology and taxonomic classification.</title>
        <authorList>
            <person name="Goeker M."/>
        </authorList>
    </citation>
    <scope>NUCLEOTIDE SEQUENCE [LARGE SCALE GENOMIC DNA]</scope>
    <source>
        <strain evidence="2 3">DSM 25609</strain>
    </source>
</reference>
<protein>
    <submittedName>
        <fullName evidence="2">Transposase</fullName>
    </submittedName>
</protein>
<comment type="caution">
    <text evidence="2">The sequence shown here is derived from an EMBL/GenBank/DDBJ whole genome shotgun (WGS) entry which is preliminary data.</text>
</comment>
<evidence type="ECO:0000313" key="2">
    <source>
        <dbReference type="EMBL" id="MBP1971723.1"/>
    </source>
</evidence>
<proteinExistence type="predicted"/>
<keyword evidence="3" id="KW-1185">Reference proteome</keyword>
<organism evidence="2 3">
    <name type="scientific">Virgibacillus natechei</name>
    <dbReference type="NCBI Taxonomy" id="1216297"/>
    <lineage>
        <taxon>Bacteria</taxon>
        <taxon>Bacillati</taxon>
        <taxon>Bacillota</taxon>
        <taxon>Bacilli</taxon>
        <taxon>Bacillales</taxon>
        <taxon>Bacillaceae</taxon>
        <taxon>Virgibacillus</taxon>
    </lineage>
</organism>
<feature type="compositionally biased region" description="Basic and acidic residues" evidence="1">
    <location>
        <begin position="10"/>
        <end position="42"/>
    </location>
</feature>
<name>A0ABS4ILG5_9BACI</name>
<dbReference type="EMBL" id="JAGGKX010000032">
    <property type="protein sequence ID" value="MBP1971723.1"/>
    <property type="molecule type" value="Genomic_DNA"/>
</dbReference>
<evidence type="ECO:0000256" key="1">
    <source>
        <dbReference type="SAM" id="MobiDB-lite"/>
    </source>
</evidence>
<evidence type="ECO:0000313" key="3">
    <source>
        <dbReference type="Proteomes" id="UP001519345"/>
    </source>
</evidence>